<dbReference type="InterPro" id="IPR003646">
    <property type="entry name" value="SH3-like_bac-type"/>
</dbReference>
<sequence length="170" mass="18002">MIRLTTLLVTAIGLTMVIAGREPEGPQGSDQPAGEVARIQSDMNSGGLMAAQAAEPKRLPLDAEAKAIEAAIKATQADPEPNAEPKLIKASAPATEAAVASDRQAREMWVVTGSVVNLRSGPSTANEVVGQVSRGEKAEVLEETTDGWFRIRTESTTAYIYGQFLEPQRG</sequence>
<dbReference type="PROSITE" id="PS51781">
    <property type="entry name" value="SH3B"/>
    <property type="match status" value="1"/>
</dbReference>
<keyword evidence="3" id="KW-1185">Reference proteome</keyword>
<dbReference type="SMART" id="SM00287">
    <property type="entry name" value="SH3b"/>
    <property type="match status" value="1"/>
</dbReference>
<dbReference type="Proteomes" id="UP000198885">
    <property type="component" value="Unassembled WGS sequence"/>
</dbReference>
<accession>A0A1H9U3E8</accession>
<protein>
    <submittedName>
        <fullName evidence="2">SH3 domain-containing protein</fullName>
    </submittedName>
</protein>
<organism evidence="2 3">
    <name type="scientific">Tranquillimonas rosea</name>
    <dbReference type="NCBI Taxonomy" id="641238"/>
    <lineage>
        <taxon>Bacteria</taxon>
        <taxon>Pseudomonadati</taxon>
        <taxon>Pseudomonadota</taxon>
        <taxon>Alphaproteobacteria</taxon>
        <taxon>Rhodobacterales</taxon>
        <taxon>Roseobacteraceae</taxon>
        <taxon>Tranquillimonas</taxon>
    </lineage>
</organism>
<proteinExistence type="predicted"/>
<dbReference type="EMBL" id="FOGU01000005">
    <property type="protein sequence ID" value="SES03899.1"/>
    <property type="molecule type" value="Genomic_DNA"/>
</dbReference>
<dbReference type="AlphaFoldDB" id="A0A1H9U3E8"/>
<dbReference type="Pfam" id="PF08239">
    <property type="entry name" value="SH3_3"/>
    <property type="match status" value="1"/>
</dbReference>
<dbReference type="OrthoDB" id="7433551at2"/>
<name>A0A1H9U3E8_9RHOB</name>
<dbReference type="RefSeq" id="WP_092692514.1">
    <property type="nucleotide sequence ID" value="NZ_CBDDGO010000004.1"/>
</dbReference>
<feature type="domain" description="SH3b" evidence="1">
    <location>
        <begin position="106"/>
        <end position="169"/>
    </location>
</feature>
<reference evidence="2 3" key="1">
    <citation type="submission" date="2016-10" db="EMBL/GenBank/DDBJ databases">
        <authorList>
            <person name="de Groot N.N."/>
        </authorList>
    </citation>
    <scope>NUCLEOTIDE SEQUENCE [LARGE SCALE GENOMIC DNA]</scope>
    <source>
        <strain evidence="2 3">DSM 23042</strain>
    </source>
</reference>
<evidence type="ECO:0000313" key="3">
    <source>
        <dbReference type="Proteomes" id="UP000198885"/>
    </source>
</evidence>
<dbReference type="STRING" id="641238.SAMN04490244_1054"/>
<dbReference type="Gene3D" id="2.30.30.40">
    <property type="entry name" value="SH3 Domains"/>
    <property type="match status" value="1"/>
</dbReference>
<evidence type="ECO:0000259" key="1">
    <source>
        <dbReference type="PROSITE" id="PS51781"/>
    </source>
</evidence>
<evidence type="ECO:0000313" key="2">
    <source>
        <dbReference type="EMBL" id="SES03899.1"/>
    </source>
</evidence>
<gene>
    <name evidence="2" type="ORF">SAMN04490244_1054</name>
</gene>